<organism evidence="2 3">
    <name type="scientific">Pelobacter propionicus (strain DSM 2379 / NBRC 103807 / OttBd1)</name>
    <dbReference type="NCBI Taxonomy" id="338966"/>
    <lineage>
        <taxon>Bacteria</taxon>
        <taxon>Pseudomonadati</taxon>
        <taxon>Thermodesulfobacteriota</taxon>
        <taxon>Desulfuromonadia</taxon>
        <taxon>Desulfuromonadales</taxon>
        <taxon>Desulfuromonadaceae</taxon>
        <taxon>Pelobacter</taxon>
    </lineage>
</organism>
<dbReference type="Pfam" id="PF02738">
    <property type="entry name" value="MoCoBD_1"/>
    <property type="match status" value="1"/>
</dbReference>
<dbReference type="InterPro" id="IPR008274">
    <property type="entry name" value="AldOxase/xan_DH_MoCoBD1"/>
</dbReference>
<dbReference type="SMART" id="SM01008">
    <property type="entry name" value="Ald_Xan_dh_C"/>
    <property type="match status" value="1"/>
</dbReference>
<dbReference type="Gene3D" id="3.90.1170.50">
    <property type="entry name" value="Aldehyde oxidase/xanthine dehydrogenase, a/b hammerhead"/>
    <property type="match status" value="1"/>
</dbReference>
<keyword evidence="2" id="KW-0560">Oxidoreductase</keyword>
<feature type="domain" description="Aldehyde oxidase/xanthine dehydrogenase a/b hammerhead" evidence="1">
    <location>
        <begin position="24"/>
        <end position="130"/>
    </location>
</feature>
<dbReference type="HOGENOM" id="CLU_001681_2_3_7"/>
<dbReference type="PANTHER" id="PTHR11908">
    <property type="entry name" value="XANTHINE DEHYDROGENASE"/>
    <property type="match status" value="1"/>
</dbReference>
<dbReference type="EMBL" id="CP000482">
    <property type="protein sequence ID" value="ABK99134.1"/>
    <property type="molecule type" value="Genomic_DNA"/>
</dbReference>
<dbReference type="InterPro" id="IPR016208">
    <property type="entry name" value="Ald_Oxase/xanthine_DH-like"/>
</dbReference>
<dbReference type="OrthoDB" id="9775084at2"/>
<dbReference type="KEGG" id="ppd:Ppro_1519"/>
<dbReference type="InterPro" id="IPR036856">
    <property type="entry name" value="Ald_Oxase/Xan_DH_a/b_sf"/>
</dbReference>
<dbReference type="SUPFAM" id="SSF54665">
    <property type="entry name" value="CO dehydrogenase molybdoprotein N-domain-like"/>
    <property type="match status" value="1"/>
</dbReference>
<dbReference type="Pfam" id="PF20256">
    <property type="entry name" value="MoCoBD_2"/>
    <property type="match status" value="1"/>
</dbReference>
<dbReference type="Proteomes" id="UP000006732">
    <property type="component" value="Chromosome"/>
</dbReference>
<dbReference type="EC" id="1.17.1.4" evidence="2"/>
<accession>A1AP64</accession>
<dbReference type="Gene3D" id="3.30.365.10">
    <property type="entry name" value="Aldehyde oxidase/xanthine dehydrogenase, molybdopterin binding domain"/>
    <property type="match status" value="4"/>
</dbReference>
<sequence length="765" mass="81903">MTMDERQLEIGRPEIRGDAPAKARGRELFSADIYPDNLVWAGAVRAGIPHGRLLSLDASAALALPGVLRVLTARDIDGPNRHGIIHKDTPVLVDDLVRYSGDAIALVLAESASALRRAITLVRAEIQPLPALFDPDEALAEGAPQLHPDQASNLLLAAEIRTGDAETALGECAAMVEGEFSTPVQAHVFLETENGTARLEADGGISMTVSTQSPFRDRFEVGHALGIPFQRIRITSPSLGGGFGGKDGATVQCLLALAALHSEGRPVRMQWSREENLSAGYRRHGCRMRYRMGALEDGTLHALQCDLIYDTGAYAHLGGEVMELGMEHSGGPYRIPHTLIRGKCVFTNNPVAGAMRAFGVCQVSFAFESMMDLLAEKLAMDPLQLRRKNALVRGDRNCAGMRLDTSTNIAGCLELLEEHPFWHEREEWKRQAPPHTRRGVGLAAIFNAAGYGGKVRDAAIAKVELSPEGEIVVHNGVSDMGQGNSAAFLQMAGQILGQDASSLRLHQPDTLTAYPSGSSSAGRTTYTFGNALIKACQDLKARLINRAGLLLFTDNDDELRLAPGKVIHPPSQREVPLRQLAGFMPREDRVCINQFVAPVCRDVPDTATGFFIGFPHLIFAYAAHLARIQVDLATGLIRVMDYLATTDGGGVINPAMFDQQVHGGVAQGLGYALMEDLVTSQGMVLSDDLGSYLIPGAQDVPEIVSIPCQGDEESGPFGMKGIGEVAMNGPLPAIANALADACGIRVNHAPLTPSKVLAALSGLNE</sequence>
<keyword evidence="3" id="KW-1185">Reference proteome</keyword>
<dbReference type="InterPro" id="IPR037165">
    <property type="entry name" value="AldOxase/xan_DH_Mopterin-bd_sf"/>
</dbReference>
<evidence type="ECO:0000259" key="1">
    <source>
        <dbReference type="SMART" id="SM01008"/>
    </source>
</evidence>
<protein>
    <submittedName>
        <fullName evidence="2">Xanthine dehydrogenase, molybdenum binding subunit apoprotein</fullName>
        <ecNumber evidence="2">1.17.1.4</ecNumber>
    </submittedName>
</protein>
<dbReference type="eggNOG" id="COG1529">
    <property type="taxonomic scope" value="Bacteria"/>
</dbReference>
<evidence type="ECO:0000313" key="3">
    <source>
        <dbReference type="Proteomes" id="UP000006732"/>
    </source>
</evidence>
<dbReference type="GO" id="GO:0005506">
    <property type="term" value="F:iron ion binding"/>
    <property type="evidence" value="ECO:0007669"/>
    <property type="project" value="InterPro"/>
</dbReference>
<reference evidence="2 3" key="1">
    <citation type="submission" date="2006-10" db="EMBL/GenBank/DDBJ databases">
        <title>Complete sequence of chromosome of Pelobacter propionicus DSM 2379.</title>
        <authorList>
            <consortium name="US DOE Joint Genome Institute"/>
            <person name="Copeland A."/>
            <person name="Lucas S."/>
            <person name="Lapidus A."/>
            <person name="Barry K."/>
            <person name="Detter J.C."/>
            <person name="Glavina del Rio T."/>
            <person name="Hammon N."/>
            <person name="Israni S."/>
            <person name="Dalin E."/>
            <person name="Tice H."/>
            <person name="Pitluck S."/>
            <person name="Saunders E."/>
            <person name="Brettin T."/>
            <person name="Bruce D."/>
            <person name="Han C."/>
            <person name="Tapia R."/>
            <person name="Schmutz J."/>
            <person name="Larimer F."/>
            <person name="Land M."/>
            <person name="Hauser L."/>
            <person name="Kyrpides N."/>
            <person name="Kim E."/>
            <person name="Lovley D."/>
            <person name="Richardson P."/>
        </authorList>
    </citation>
    <scope>NUCLEOTIDE SEQUENCE [LARGE SCALE GENOMIC DNA]</scope>
    <source>
        <strain evidence="3">DSM 2379 / NBRC 103807 / OttBd1</strain>
    </source>
</reference>
<evidence type="ECO:0000313" key="2">
    <source>
        <dbReference type="EMBL" id="ABK99134.1"/>
    </source>
</evidence>
<dbReference type="InterPro" id="IPR000674">
    <property type="entry name" value="Ald_Oxase/Xan_DH_a/b"/>
</dbReference>
<gene>
    <name evidence="2" type="ordered locus">Ppro_1519</name>
</gene>
<name>A1AP64_PELPD</name>
<dbReference type="SUPFAM" id="SSF56003">
    <property type="entry name" value="Molybdenum cofactor-binding domain"/>
    <property type="match status" value="1"/>
</dbReference>
<dbReference type="RefSeq" id="WP_011735424.1">
    <property type="nucleotide sequence ID" value="NC_008609.1"/>
</dbReference>
<dbReference type="AlphaFoldDB" id="A1AP64"/>
<dbReference type="Pfam" id="PF01315">
    <property type="entry name" value="Ald_Xan_dh_C"/>
    <property type="match status" value="1"/>
</dbReference>
<proteinExistence type="predicted"/>
<dbReference type="GO" id="GO:0004854">
    <property type="term" value="F:xanthine dehydrogenase activity"/>
    <property type="evidence" value="ECO:0007669"/>
    <property type="project" value="UniProtKB-EC"/>
</dbReference>
<dbReference type="STRING" id="338966.Ppro_1519"/>
<dbReference type="InterPro" id="IPR046867">
    <property type="entry name" value="AldOxase/xan_DH_MoCoBD2"/>
</dbReference>
<dbReference type="PANTHER" id="PTHR11908:SF157">
    <property type="entry name" value="XANTHINE DEHYDROGENASE SUBUNIT D-RELATED"/>
    <property type="match status" value="1"/>
</dbReference>